<dbReference type="EMBL" id="JADOUF010000001">
    <property type="protein sequence ID" value="MBG6139527.1"/>
    <property type="molecule type" value="Genomic_DNA"/>
</dbReference>
<dbReference type="AlphaFoldDB" id="A0A8J7KSE2"/>
<name>A0A8J7KSE2_9ACTN</name>
<accession>A0A8J7KSE2</accession>
<keyword evidence="2" id="KW-1185">Reference proteome</keyword>
<evidence type="ECO:0000313" key="2">
    <source>
        <dbReference type="Proteomes" id="UP000622552"/>
    </source>
</evidence>
<reference evidence="1" key="1">
    <citation type="submission" date="2020-11" db="EMBL/GenBank/DDBJ databases">
        <title>Sequencing the genomes of 1000 actinobacteria strains.</title>
        <authorList>
            <person name="Klenk H.-P."/>
        </authorList>
    </citation>
    <scope>NUCLEOTIDE SEQUENCE</scope>
    <source>
        <strain evidence="1">DSM 45356</strain>
    </source>
</reference>
<proteinExistence type="predicted"/>
<sequence length="134" mass="14359">MLGELVGEEFGQTTGTRVLRSVNGGPPTLEISFQASGTLLDAPAMDMGTYTAELRPNGTILGHGQGVVSTPDGDMLTWTAFGVGQQANGVTQYRGSVVYETGASRFARLNGLCCAFEYEVDDSGKTTGRWWEWK</sequence>
<gene>
    <name evidence="1" type="ORF">IW245_005721</name>
</gene>
<organism evidence="1 2">
    <name type="scientific">Longispora fulva</name>
    <dbReference type="NCBI Taxonomy" id="619741"/>
    <lineage>
        <taxon>Bacteria</taxon>
        <taxon>Bacillati</taxon>
        <taxon>Actinomycetota</taxon>
        <taxon>Actinomycetes</taxon>
        <taxon>Micromonosporales</taxon>
        <taxon>Micromonosporaceae</taxon>
        <taxon>Longispora</taxon>
    </lineage>
</organism>
<dbReference type="Proteomes" id="UP000622552">
    <property type="component" value="Unassembled WGS sequence"/>
</dbReference>
<comment type="caution">
    <text evidence="1">The sequence shown here is derived from an EMBL/GenBank/DDBJ whole genome shotgun (WGS) entry which is preliminary data.</text>
</comment>
<protein>
    <submittedName>
        <fullName evidence="1">Uncharacterized protein</fullName>
    </submittedName>
</protein>
<evidence type="ECO:0000313" key="1">
    <source>
        <dbReference type="EMBL" id="MBG6139527.1"/>
    </source>
</evidence>
<dbReference type="RefSeq" id="WP_197006176.1">
    <property type="nucleotide sequence ID" value="NZ_BONS01000008.1"/>
</dbReference>